<accession>A0ABT2GBG1</accession>
<reference evidence="1" key="1">
    <citation type="submission" date="2022-08" db="EMBL/GenBank/DDBJ databases">
        <authorList>
            <person name="Deng Y."/>
            <person name="Han X.-F."/>
            <person name="Zhang Y.-Q."/>
        </authorList>
    </citation>
    <scope>NUCLEOTIDE SEQUENCE</scope>
    <source>
        <strain evidence="1">CPCC 205716</strain>
    </source>
</reference>
<sequence length="54" mass="5800">MSIDDLGSRQGMSFTASVSEAAVEDASVGVDAMDQLLDRLLVEHGYVIDRLSQT</sequence>
<organism evidence="1 2">
    <name type="scientific">Herbiconiux gentiana</name>
    <dbReference type="NCBI Taxonomy" id="2970912"/>
    <lineage>
        <taxon>Bacteria</taxon>
        <taxon>Bacillati</taxon>
        <taxon>Actinomycetota</taxon>
        <taxon>Actinomycetes</taxon>
        <taxon>Micrococcales</taxon>
        <taxon>Microbacteriaceae</taxon>
        <taxon>Herbiconiux</taxon>
    </lineage>
</organism>
<comment type="caution">
    <text evidence="1">The sequence shown here is derived from an EMBL/GenBank/DDBJ whole genome shotgun (WGS) entry which is preliminary data.</text>
</comment>
<dbReference type="RefSeq" id="WP_259485040.1">
    <property type="nucleotide sequence ID" value="NZ_JANTEZ010000001.1"/>
</dbReference>
<evidence type="ECO:0000313" key="1">
    <source>
        <dbReference type="EMBL" id="MCS5713510.1"/>
    </source>
</evidence>
<evidence type="ECO:0000313" key="2">
    <source>
        <dbReference type="Proteomes" id="UP001165580"/>
    </source>
</evidence>
<keyword evidence="2" id="KW-1185">Reference proteome</keyword>
<protein>
    <submittedName>
        <fullName evidence="1">Uncharacterized protein</fullName>
    </submittedName>
</protein>
<dbReference type="Proteomes" id="UP001165580">
    <property type="component" value="Unassembled WGS sequence"/>
</dbReference>
<proteinExistence type="predicted"/>
<dbReference type="EMBL" id="JANTEZ010000001">
    <property type="protein sequence ID" value="MCS5713510.1"/>
    <property type="molecule type" value="Genomic_DNA"/>
</dbReference>
<name>A0ABT2GBG1_9MICO</name>
<gene>
    <name evidence="1" type="ORF">NVV95_02960</name>
</gene>